<proteinExistence type="predicted"/>
<name>A0ABQ9J8G1_9CUCU</name>
<comment type="caution">
    <text evidence="1">The sequence shown here is derived from an EMBL/GenBank/DDBJ whole genome shotgun (WGS) entry which is preliminary data.</text>
</comment>
<keyword evidence="2" id="KW-1185">Reference proteome</keyword>
<sequence length="157" mass="17339">MDITFYISALSTTSGKQVYGYPTSEVRIPVYKLSTDLVSFCDRALLNTFQNLKVSSPAPVTMASPSGDNAKYNTLYECPVSFATCVKLGSRQPGSFYFQLNIPKVCVIIGGLENRRKQRKPNIKYIPVSTHCIGCPVRVFQNLMHRSAVPPPDASNP</sequence>
<gene>
    <name evidence="1" type="ORF">NQ317_008270</name>
</gene>
<reference evidence="1" key="1">
    <citation type="journal article" date="2023" name="Insect Mol. Biol.">
        <title>Genome sequencing provides insights into the evolution of gene families encoding plant cell wall-degrading enzymes in longhorned beetles.</title>
        <authorList>
            <person name="Shin N.R."/>
            <person name="Okamura Y."/>
            <person name="Kirsch R."/>
            <person name="Pauchet Y."/>
        </authorList>
    </citation>
    <scope>NUCLEOTIDE SEQUENCE</scope>
    <source>
        <strain evidence="1">MMC_N1</strain>
    </source>
</reference>
<evidence type="ECO:0000313" key="1">
    <source>
        <dbReference type="EMBL" id="KAJ8974263.1"/>
    </source>
</evidence>
<evidence type="ECO:0000313" key="2">
    <source>
        <dbReference type="Proteomes" id="UP001162164"/>
    </source>
</evidence>
<dbReference type="Proteomes" id="UP001162164">
    <property type="component" value="Unassembled WGS sequence"/>
</dbReference>
<protein>
    <submittedName>
        <fullName evidence="1">Uncharacterized protein</fullName>
    </submittedName>
</protein>
<organism evidence="1 2">
    <name type="scientific">Molorchus minor</name>
    <dbReference type="NCBI Taxonomy" id="1323400"/>
    <lineage>
        <taxon>Eukaryota</taxon>
        <taxon>Metazoa</taxon>
        <taxon>Ecdysozoa</taxon>
        <taxon>Arthropoda</taxon>
        <taxon>Hexapoda</taxon>
        <taxon>Insecta</taxon>
        <taxon>Pterygota</taxon>
        <taxon>Neoptera</taxon>
        <taxon>Endopterygota</taxon>
        <taxon>Coleoptera</taxon>
        <taxon>Polyphaga</taxon>
        <taxon>Cucujiformia</taxon>
        <taxon>Chrysomeloidea</taxon>
        <taxon>Cerambycidae</taxon>
        <taxon>Lamiinae</taxon>
        <taxon>Monochamini</taxon>
        <taxon>Molorchus</taxon>
    </lineage>
</organism>
<dbReference type="EMBL" id="JAPWTJ010001026">
    <property type="protein sequence ID" value="KAJ8974263.1"/>
    <property type="molecule type" value="Genomic_DNA"/>
</dbReference>
<accession>A0ABQ9J8G1</accession>